<gene>
    <name evidence="12" type="ORF">CBF31_04640</name>
</gene>
<keyword evidence="3" id="KW-1003">Cell membrane</keyword>
<feature type="domain" description="ABC transporter" evidence="10">
    <location>
        <begin position="332"/>
        <end position="567"/>
    </location>
</feature>
<keyword evidence="2" id="KW-0813">Transport</keyword>
<keyword evidence="6" id="KW-0067">ATP-binding</keyword>
<dbReference type="PROSITE" id="PS50929">
    <property type="entry name" value="ABC_TM1F"/>
    <property type="match status" value="1"/>
</dbReference>
<dbReference type="InterPro" id="IPR036640">
    <property type="entry name" value="ABC1_TM_sf"/>
</dbReference>
<dbReference type="SMART" id="SM00382">
    <property type="entry name" value="AAA"/>
    <property type="match status" value="1"/>
</dbReference>
<dbReference type="GO" id="GO:0016887">
    <property type="term" value="F:ATP hydrolysis activity"/>
    <property type="evidence" value="ECO:0007669"/>
    <property type="project" value="InterPro"/>
</dbReference>
<dbReference type="SUPFAM" id="SSF52540">
    <property type="entry name" value="P-loop containing nucleoside triphosphate hydrolases"/>
    <property type="match status" value="1"/>
</dbReference>
<evidence type="ECO:0000259" key="11">
    <source>
        <dbReference type="PROSITE" id="PS50929"/>
    </source>
</evidence>
<keyword evidence="5" id="KW-0547">Nucleotide-binding</keyword>
<dbReference type="PANTHER" id="PTHR43394:SF1">
    <property type="entry name" value="ATP-BINDING CASSETTE SUB-FAMILY B MEMBER 10, MITOCHONDRIAL"/>
    <property type="match status" value="1"/>
</dbReference>
<evidence type="ECO:0000256" key="7">
    <source>
        <dbReference type="ARBA" id="ARBA00022989"/>
    </source>
</evidence>
<dbReference type="Pfam" id="PF00664">
    <property type="entry name" value="ABC_membrane"/>
    <property type="match status" value="1"/>
</dbReference>
<evidence type="ECO:0000256" key="2">
    <source>
        <dbReference type="ARBA" id="ARBA00022448"/>
    </source>
</evidence>
<dbReference type="FunFam" id="3.40.50.300:FF:000221">
    <property type="entry name" value="Multidrug ABC transporter ATP-binding protein"/>
    <property type="match status" value="1"/>
</dbReference>
<sequence>MSKIKKQNKLFEMAQPNKKLMAVAIALSAMSAIFGLIIPLVIQKVIDGTGSRPTFAMGVVAVAVFLLEIAVSALSYYLLTWIGLKMVKGLRERMVKKTTAFELSYFQIEKPGELVSRTINDTNLIKEFVGEKIPQLISGVVTLVFTVIILFYMDWKMSVLIVVSMPLCALFMLPLGKKLFAISKKTQDKIAGFTADFTQVLSAAELVKASNGEAAMVKQMEDEIESLFAYGKEEGKVNSILQPLMMFVVMGMIMFIVAYGGYRVSQGTLLPGKFIAFMIYIFQIIGPVVSFSTIFSGYQKVKGATNRIQELDQVVTEDLMKGETVDVEGKDIEFNNVTFAYNDEKTILKNVSFKAKQNQTIAFVGPSGSGKSTTFNLIERFYRPTTGEVLIGGENVENYSLQSWREQIGYVPQASTLLSGTIRDNLTFGLNREVTTEELDDVMRQACGSEIVNRLPKGYDSEVGERGSLLSGGERQRVAIARAFLRQPKILLLDEATASLDSRSEKVVQQALENLMENRTTFVIAHRLSTVVGADKILFIEQGEVTGEGTHQELLAHHELYREFCSQQLAD</sequence>
<keyword evidence="8 9" id="KW-0472">Membrane</keyword>
<feature type="transmembrane region" description="Helical" evidence="9">
    <location>
        <begin position="244"/>
        <end position="262"/>
    </location>
</feature>
<evidence type="ECO:0008006" key="14">
    <source>
        <dbReference type="Google" id="ProtNLM"/>
    </source>
</evidence>
<dbReference type="InterPro" id="IPR011527">
    <property type="entry name" value="ABC1_TM_dom"/>
</dbReference>
<comment type="subcellular location">
    <subcellularLocation>
        <location evidence="1">Cell membrane</location>
        <topology evidence="1">Multi-pass membrane protein</topology>
    </subcellularLocation>
</comment>
<keyword evidence="4 9" id="KW-0812">Transmembrane</keyword>
<dbReference type="InterPro" id="IPR003439">
    <property type="entry name" value="ABC_transporter-like_ATP-bd"/>
</dbReference>
<feature type="transmembrane region" description="Helical" evidence="9">
    <location>
        <begin position="20"/>
        <end position="42"/>
    </location>
</feature>
<dbReference type="InterPro" id="IPR027417">
    <property type="entry name" value="P-loop_NTPase"/>
</dbReference>
<feature type="transmembrane region" description="Helical" evidence="9">
    <location>
        <begin position="136"/>
        <end position="153"/>
    </location>
</feature>
<evidence type="ECO:0000256" key="3">
    <source>
        <dbReference type="ARBA" id="ARBA00022475"/>
    </source>
</evidence>
<dbReference type="Proteomes" id="UP000287101">
    <property type="component" value="Unassembled WGS sequence"/>
</dbReference>
<dbReference type="Pfam" id="PF00005">
    <property type="entry name" value="ABC_tran"/>
    <property type="match status" value="1"/>
</dbReference>
<dbReference type="Gene3D" id="1.20.1560.10">
    <property type="entry name" value="ABC transporter type 1, transmembrane domain"/>
    <property type="match status" value="1"/>
</dbReference>
<dbReference type="InterPro" id="IPR039421">
    <property type="entry name" value="Type_1_exporter"/>
</dbReference>
<comment type="caution">
    <text evidence="12">The sequence shown here is derived from an EMBL/GenBank/DDBJ whole genome shotgun (WGS) entry which is preliminary data.</text>
</comment>
<evidence type="ECO:0000256" key="4">
    <source>
        <dbReference type="ARBA" id="ARBA00022692"/>
    </source>
</evidence>
<evidence type="ECO:0000256" key="1">
    <source>
        <dbReference type="ARBA" id="ARBA00004651"/>
    </source>
</evidence>
<dbReference type="GO" id="GO:0005524">
    <property type="term" value="F:ATP binding"/>
    <property type="evidence" value="ECO:0007669"/>
    <property type="project" value="UniProtKB-KW"/>
</dbReference>
<dbReference type="PANTHER" id="PTHR43394">
    <property type="entry name" value="ATP-DEPENDENT PERMEASE MDL1, MITOCHONDRIAL"/>
    <property type="match status" value="1"/>
</dbReference>
<evidence type="ECO:0000256" key="8">
    <source>
        <dbReference type="ARBA" id="ARBA00023136"/>
    </source>
</evidence>
<dbReference type="OrthoDB" id="9770415at2"/>
<keyword evidence="13" id="KW-1185">Reference proteome</keyword>
<dbReference type="EMBL" id="NGJY01000002">
    <property type="protein sequence ID" value="RSU03019.1"/>
    <property type="molecule type" value="Genomic_DNA"/>
</dbReference>
<dbReference type="PROSITE" id="PS00211">
    <property type="entry name" value="ABC_TRANSPORTER_1"/>
    <property type="match status" value="1"/>
</dbReference>
<proteinExistence type="predicted"/>
<dbReference type="InterPro" id="IPR003593">
    <property type="entry name" value="AAA+_ATPase"/>
</dbReference>
<dbReference type="CDD" id="cd18551">
    <property type="entry name" value="ABC_6TM_LmrA_like"/>
    <property type="match status" value="1"/>
</dbReference>
<evidence type="ECO:0000313" key="12">
    <source>
        <dbReference type="EMBL" id="RSU03019.1"/>
    </source>
</evidence>
<reference evidence="12 13" key="1">
    <citation type="submission" date="2017-05" db="EMBL/GenBank/DDBJ databases">
        <title>Vagococcus spp. assemblies.</title>
        <authorList>
            <person name="Gulvik C.A."/>
        </authorList>
    </citation>
    <scope>NUCLEOTIDE SEQUENCE [LARGE SCALE GENOMIC DNA]</scope>
    <source>
        <strain evidence="12 13">CCUG 41755</strain>
    </source>
</reference>
<evidence type="ECO:0000256" key="5">
    <source>
        <dbReference type="ARBA" id="ARBA00022741"/>
    </source>
</evidence>
<evidence type="ECO:0000256" key="9">
    <source>
        <dbReference type="SAM" id="Phobius"/>
    </source>
</evidence>
<keyword evidence="7 9" id="KW-1133">Transmembrane helix</keyword>
<evidence type="ECO:0000259" key="10">
    <source>
        <dbReference type="PROSITE" id="PS50893"/>
    </source>
</evidence>
<dbReference type="PROSITE" id="PS50893">
    <property type="entry name" value="ABC_TRANSPORTER_2"/>
    <property type="match status" value="1"/>
</dbReference>
<name>A0A430A7G2_9ENTE</name>
<evidence type="ECO:0000256" key="6">
    <source>
        <dbReference type="ARBA" id="ARBA00022840"/>
    </source>
</evidence>
<organism evidence="12 13">
    <name type="scientific">Vagococcus fessus</name>
    <dbReference type="NCBI Taxonomy" id="120370"/>
    <lineage>
        <taxon>Bacteria</taxon>
        <taxon>Bacillati</taxon>
        <taxon>Bacillota</taxon>
        <taxon>Bacilli</taxon>
        <taxon>Lactobacillales</taxon>
        <taxon>Enterococcaceae</taxon>
        <taxon>Vagococcus</taxon>
    </lineage>
</organism>
<dbReference type="Gene3D" id="3.40.50.300">
    <property type="entry name" value="P-loop containing nucleotide triphosphate hydrolases"/>
    <property type="match status" value="1"/>
</dbReference>
<dbReference type="AlphaFoldDB" id="A0A430A7G2"/>
<dbReference type="GO" id="GO:0015421">
    <property type="term" value="F:ABC-type oligopeptide transporter activity"/>
    <property type="evidence" value="ECO:0007669"/>
    <property type="project" value="TreeGrafter"/>
</dbReference>
<dbReference type="InterPro" id="IPR017871">
    <property type="entry name" value="ABC_transporter-like_CS"/>
</dbReference>
<feature type="transmembrane region" description="Helical" evidence="9">
    <location>
        <begin position="159"/>
        <end position="176"/>
    </location>
</feature>
<dbReference type="GO" id="GO:0005886">
    <property type="term" value="C:plasma membrane"/>
    <property type="evidence" value="ECO:0007669"/>
    <property type="project" value="UniProtKB-SubCell"/>
</dbReference>
<protein>
    <recommendedName>
        <fullName evidence="14">Multidrug ABC transporter permease</fullName>
    </recommendedName>
</protein>
<dbReference type="RefSeq" id="WP_126831230.1">
    <property type="nucleotide sequence ID" value="NZ_CBCRYB010000004.1"/>
</dbReference>
<feature type="transmembrane region" description="Helical" evidence="9">
    <location>
        <begin position="274"/>
        <end position="298"/>
    </location>
</feature>
<feature type="transmembrane region" description="Helical" evidence="9">
    <location>
        <begin position="54"/>
        <end position="84"/>
    </location>
</feature>
<evidence type="ECO:0000313" key="13">
    <source>
        <dbReference type="Proteomes" id="UP000287101"/>
    </source>
</evidence>
<feature type="domain" description="ABC transmembrane type-1" evidence="11">
    <location>
        <begin position="22"/>
        <end position="300"/>
    </location>
</feature>
<accession>A0A430A7G2</accession>
<dbReference type="SUPFAM" id="SSF90123">
    <property type="entry name" value="ABC transporter transmembrane region"/>
    <property type="match status" value="1"/>
</dbReference>